<dbReference type="Proteomes" id="UP000708208">
    <property type="component" value="Unassembled WGS sequence"/>
</dbReference>
<dbReference type="EMBL" id="CAJVCH010025535">
    <property type="protein sequence ID" value="CAG7698758.1"/>
    <property type="molecule type" value="Genomic_DNA"/>
</dbReference>
<reference evidence="1" key="1">
    <citation type="submission" date="2021-06" db="EMBL/GenBank/DDBJ databases">
        <authorList>
            <person name="Hodson N. C."/>
            <person name="Mongue J. A."/>
            <person name="Jaron S. K."/>
        </authorList>
    </citation>
    <scope>NUCLEOTIDE SEQUENCE</scope>
</reference>
<evidence type="ECO:0000313" key="2">
    <source>
        <dbReference type="Proteomes" id="UP000708208"/>
    </source>
</evidence>
<sequence>MMMEGRYNEYKGNFLRYYLTKGITTVCHTVSRTPKRKVVPVVKKRKIVTSEAPQHTWEEEWNRCPVPVAPRNVLNIKMRKSILIPPVPEPDDQKLTRKAQYAIDKEFQDVAPLQEEMDLTADAHTGTQLEANDCQVNVALDEPVSVCNDYLLSCDNAGVLTQPVTSTIPTTAQSTRDPLIPAHYFESQEYDHRFQFDNLRTRYRQYRKTPEYKQKMIEKKKKASEKSGYTAK</sequence>
<evidence type="ECO:0000313" key="1">
    <source>
        <dbReference type="EMBL" id="CAG7698758.1"/>
    </source>
</evidence>
<gene>
    <name evidence="1" type="ORF">AFUS01_LOCUS4113</name>
</gene>
<dbReference type="AlphaFoldDB" id="A0A8J2J6T1"/>
<organism evidence="1 2">
    <name type="scientific">Allacma fusca</name>
    <dbReference type="NCBI Taxonomy" id="39272"/>
    <lineage>
        <taxon>Eukaryota</taxon>
        <taxon>Metazoa</taxon>
        <taxon>Ecdysozoa</taxon>
        <taxon>Arthropoda</taxon>
        <taxon>Hexapoda</taxon>
        <taxon>Collembola</taxon>
        <taxon>Symphypleona</taxon>
        <taxon>Sminthuridae</taxon>
        <taxon>Allacma</taxon>
    </lineage>
</organism>
<comment type="caution">
    <text evidence="1">The sequence shown here is derived from an EMBL/GenBank/DDBJ whole genome shotgun (WGS) entry which is preliminary data.</text>
</comment>
<keyword evidence="2" id="KW-1185">Reference proteome</keyword>
<accession>A0A8J2J6T1</accession>
<name>A0A8J2J6T1_9HEXA</name>
<proteinExistence type="predicted"/>
<protein>
    <submittedName>
        <fullName evidence="1">Uncharacterized protein</fullName>
    </submittedName>
</protein>